<name>A0A9E7ZK83_9HYPH</name>
<protein>
    <submittedName>
        <fullName evidence="1">Uncharacterized protein</fullName>
    </submittedName>
</protein>
<evidence type="ECO:0000313" key="1">
    <source>
        <dbReference type="EMBL" id="UZF86378.1"/>
    </source>
</evidence>
<sequence length="110" mass="11750">MTQEDLSSCIAGLASAQISLFGILFKHLENRLGGEIKHDFADELSRIMAIAEQSGQPIQPFQRIIFEHIADWLKSPERGWTPIVIDGAKATQATASATVPSSAGQGATTG</sequence>
<reference evidence="1" key="1">
    <citation type="submission" date="2022-08" db="EMBL/GenBank/DDBJ databases">
        <title>Complete Genome Sequences of 2 Bosea sp. soil isolates.</title>
        <authorList>
            <person name="Alvarez Arevalo M."/>
            <person name="Sterndorff E.B."/>
            <person name="Faurdal D."/>
            <person name="Joergensen T.S."/>
            <person name="Weber T."/>
        </authorList>
    </citation>
    <scope>NUCLEOTIDE SEQUENCE</scope>
    <source>
        <strain evidence="1">NBC_00436</strain>
    </source>
</reference>
<accession>A0A9E7ZK83</accession>
<gene>
    <name evidence="1" type="ORF">NWE54_21755</name>
</gene>
<organism evidence="1">
    <name type="scientific">Bosea sp. NBC_00436</name>
    <dbReference type="NCBI Taxonomy" id="2969620"/>
    <lineage>
        <taxon>Bacteria</taxon>
        <taxon>Pseudomonadati</taxon>
        <taxon>Pseudomonadota</taxon>
        <taxon>Alphaproteobacteria</taxon>
        <taxon>Hyphomicrobiales</taxon>
        <taxon>Boseaceae</taxon>
        <taxon>Bosea</taxon>
    </lineage>
</organism>
<dbReference type="EMBL" id="CP102774">
    <property type="protein sequence ID" value="UZF86378.1"/>
    <property type="molecule type" value="Genomic_DNA"/>
</dbReference>
<dbReference type="AlphaFoldDB" id="A0A9E7ZK83"/>
<proteinExistence type="predicted"/>